<dbReference type="GO" id="GO:0004519">
    <property type="term" value="F:endonuclease activity"/>
    <property type="evidence" value="ECO:0007669"/>
    <property type="project" value="InterPro"/>
</dbReference>
<name>A0A9C7QZK8_9GAMM</name>
<dbReference type="Pfam" id="PF01844">
    <property type="entry name" value="HNH"/>
    <property type="match status" value="1"/>
</dbReference>
<dbReference type="EMBL" id="DPSM01000031">
    <property type="protein sequence ID" value="HCK03128.1"/>
    <property type="molecule type" value="Genomic_DNA"/>
</dbReference>
<dbReference type="InterPro" id="IPR002711">
    <property type="entry name" value="HNH"/>
</dbReference>
<gene>
    <name evidence="2" type="ORF">DHV72_24335</name>
</gene>
<dbReference type="CDD" id="cd00085">
    <property type="entry name" value="HNHc"/>
    <property type="match status" value="1"/>
</dbReference>
<dbReference type="SMART" id="SM00507">
    <property type="entry name" value="HNHc"/>
    <property type="match status" value="1"/>
</dbReference>
<dbReference type="GO" id="GO:0003676">
    <property type="term" value="F:nucleic acid binding"/>
    <property type="evidence" value="ECO:0007669"/>
    <property type="project" value="InterPro"/>
</dbReference>
<dbReference type="Proteomes" id="UP000262210">
    <property type="component" value="Unassembled WGS sequence"/>
</dbReference>
<feature type="domain" description="HNH nuclease" evidence="1">
    <location>
        <begin position="468"/>
        <end position="520"/>
    </location>
</feature>
<accession>A0A9C7QZK8</accession>
<dbReference type="InterPro" id="IPR004919">
    <property type="entry name" value="GmrSD_N"/>
</dbReference>
<comment type="caution">
    <text evidence="2">The sequence shown here is derived from an EMBL/GenBank/DDBJ whole genome shotgun (WGS) entry which is preliminary data.</text>
</comment>
<organism evidence="2 3">
    <name type="scientific">Serratia grimesii</name>
    <dbReference type="NCBI Taxonomy" id="82995"/>
    <lineage>
        <taxon>Bacteria</taxon>
        <taxon>Pseudomonadati</taxon>
        <taxon>Pseudomonadota</taxon>
        <taxon>Gammaproteobacteria</taxon>
        <taxon>Enterobacterales</taxon>
        <taxon>Yersiniaceae</taxon>
        <taxon>Serratia</taxon>
    </lineage>
</organism>
<dbReference type="InterPro" id="IPR003615">
    <property type="entry name" value="HNH_nuc"/>
</dbReference>
<sequence>MASKSNLVNLDAMIKRADFTLADNERTSFETFPTIPARELKSGGSIAALLRKPDFQRETNHWVPEQVVSLLECYINGDLIPSVILWRSAANLFVIDGGHRLSVLRAWVEDDYGDAQVSHRLFGHNISREQIKSAERTRALVNKRVGSWDYYQKLLLEDDDNLSNEQKRRLSTLTSRGISVQWVVGDVDKAETSFFNINMKGTPLDDIEELLLRNRKKSIPIATRAIIRAGKGHRYWSSFSEDKSIKIEENAEKLHRLLFDPELERPIKTLDLPLGGSKGVRAAIQVLKDFLLITDCKQNGVLSKLENYIDDLSGEDTIRILSKATYLTGRITGNGDGSLGLHPAIYFYGPSGVHSTPMFLGTVMLIAKHLSNNNNKFFKDFSDVRYKLEKIMIEHKDLIAMIIQKPGSNFRVQKYSLFLDSLITSLKNEEDVNEIKLISLSGLEGRIISGDFKKTSQKISDEQKSKVFITSALKSALTCPICSGYIDSVKSVSYDHIIRERDGGSGEAENCQLTHPYCNQSIKC</sequence>
<dbReference type="AlphaFoldDB" id="A0A9C7QZK8"/>
<evidence type="ECO:0000313" key="3">
    <source>
        <dbReference type="Proteomes" id="UP000262210"/>
    </source>
</evidence>
<dbReference type="RefSeq" id="WP_278432208.1">
    <property type="nucleotide sequence ID" value="NZ_DPSM01000031.1"/>
</dbReference>
<proteinExistence type="predicted"/>
<evidence type="ECO:0000313" key="2">
    <source>
        <dbReference type="EMBL" id="HCK03128.1"/>
    </source>
</evidence>
<reference evidence="2 3" key="1">
    <citation type="journal article" date="2018" name="Nat. Biotechnol.">
        <title>A standardized bacterial taxonomy based on genome phylogeny substantially revises the tree of life.</title>
        <authorList>
            <person name="Parks D.H."/>
            <person name="Chuvochina M."/>
            <person name="Waite D.W."/>
            <person name="Rinke C."/>
            <person name="Skarshewski A."/>
            <person name="Chaumeil P.A."/>
            <person name="Hugenholtz P."/>
        </authorList>
    </citation>
    <scope>NUCLEOTIDE SEQUENCE [LARGE SCALE GENOMIC DNA]</scope>
    <source>
        <strain evidence="2">UBA11264</strain>
    </source>
</reference>
<dbReference type="Gene3D" id="1.10.30.50">
    <property type="match status" value="1"/>
</dbReference>
<evidence type="ECO:0000259" key="1">
    <source>
        <dbReference type="SMART" id="SM00507"/>
    </source>
</evidence>
<dbReference type="Pfam" id="PF03235">
    <property type="entry name" value="GmrSD_N"/>
    <property type="match status" value="1"/>
</dbReference>
<protein>
    <recommendedName>
        <fullName evidence="1">HNH nuclease domain-containing protein</fullName>
    </recommendedName>
</protein>
<dbReference type="GO" id="GO:0008270">
    <property type="term" value="F:zinc ion binding"/>
    <property type="evidence" value="ECO:0007669"/>
    <property type="project" value="InterPro"/>
</dbReference>